<organism evidence="2 3">
    <name type="scientific">Tritrichomonas musculus</name>
    <dbReference type="NCBI Taxonomy" id="1915356"/>
    <lineage>
        <taxon>Eukaryota</taxon>
        <taxon>Metamonada</taxon>
        <taxon>Parabasalia</taxon>
        <taxon>Tritrichomonadida</taxon>
        <taxon>Tritrichomonadidae</taxon>
        <taxon>Tritrichomonas</taxon>
    </lineage>
</organism>
<dbReference type="Proteomes" id="UP001470230">
    <property type="component" value="Unassembled WGS sequence"/>
</dbReference>
<proteinExistence type="predicted"/>
<evidence type="ECO:0000313" key="2">
    <source>
        <dbReference type="EMBL" id="KAK8890933.1"/>
    </source>
</evidence>
<keyword evidence="3" id="KW-1185">Reference proteome</keyword>
<feature type="transmembrane region" description="Helical" evidence="1">
    <location>
        <begin position="35"/>
        <end position="54"/>
    </location>
</feature>
<feature type="transmembrane region" description="Helical" evidence="1">
    <location>
        <begin position="230"/>
        <end position="250"/>
    </location>
</feature>
<evidence type="ECO:0000313" key="3">
    <source>
        <dbReference type="Proteomes" id="UP001470230"/>
    </source>
</evidence>
<gene>
    <name evidence="2" type="ORF">M9Y10_028133</name>
</gene>
<feature type="transmembrane region" description="Helical" evidence="1">
    <location>
        <begin position="347"/>
        <end position="365"/>
    </location>
</feature>
<feature type="transmembrane region" description="Helical" evidence="1">
    <location>
        <begin position="194"/>
        <end position="215"/>
    </location>
</feature>
<sequence>MENKDDDNQDLLPVEIETHQSYLLNYEKNNIKEDITIIVVSFLIIISHLLNSFFNPGINLNHTQTIGIPSSSNINNITATYEITNIKKSNLFLIIGFMFSKNNTGKESHAYVNLTSLIETSYNNQKVFEKGIHKQNIHLHSRKNQISSNFAQFFMTNQINFNSFIIILAVHGLFDDFTKCLIEIYYASPAFTYFNIFVSLSSIILIISFLLTYILKTRKIKGNHPYRPEFYFPVCLLLCLLLYILTTIIILKDKYIFNYIILALRSLATSSFFSSIIFYRNLSYPLNLKKDLIISLMMLIIYFSIDIMRLLEINSVLCTISYFMRLFFSILSLFTTVKYEKASLKEYGNNLLFYSGFILLIGFAFNNNDLILLTQKYYNEFSHNILFSQTMLAYTLAVTYILFPSPLENIRMNDHQSSKQLTSYAEENPQNNQ</sequence>
<evidence type="ECO:0008006" key="4">
    <source>
        <dbReference type="Google" id="ProtNLM"/>
    </source>
</evidence>
<reference evidence="2 3" key="1">
    <citation type="submission" date="2024-04" db="EMBL/GenBank/DDBJ databases">
        <title>Tritrichomonas musculus Genome.</title>
        <authorList>
            <person name="Alves-Ferreira E."/>
            <person name="Grigg M."/>
            <person name="Lorenzi H."/>
            <person name="Galac M."/>
        </authorList>
    </citation>
    <scope>NUCLEOTIDE SEQUENCE [LARGE SCALE GENOMIC DNA]</scope>
    <source>
        <strain evidence="2 3">EAF2021</strain>
    </source>
</reference>
<feature type="transmembrane region" description="Helical" evidence="1">
    <location>
        <begin position="256"/>
        <end position="279"/>
    </location>
</feature>
<dbReference type="EMBL" id="JAPFFF010000004">
    <property type="protein sequence ID" value="KAK8890933.1"/>
    <property type="molecule type" value="Genomic_DNA"/>
</dbReference>
<feature type="transmembrane region" description="Helical" evidence="1">
    <location>
        <begin position="314"/>
        <end position="335"/>
    </location>
</feature>
<feature type="transmembrane region" description="Helical" evidence="1">
    <location>
        <begin position="150"/>
        <end position="174"/>
    </location>
</feature>
<keyword evidence="1" id="KW-0472">Membrane</keyword>
<feature type="transmembrane region" description="Helical" evidence="1">
    <location>
        <begin position="291"/>
        <end position="308"/>
    </location>
</feature>
<evidence type="ECO:0000256" key="1">
    <source>
        <dbReference type="SAM" id="Phobius"/>
    </source>
</evidence>
<comment type="caution">
    <text evidence="2">The sequence shown here is derived from an EMBL/GenBank/DDBJ whole genome shotgun (WGS) entry which is preliminary data.</text>
</comment>
<name>A0ABR2KIE9_9EUKA</name>
<keyword evidence="1" id="KW-0812">Transmembrane</keyword>
<feature type="transmembrane region" description="Helical" evidence="1">
    <location>
        <begin position="385"/>
        <end position="403"/>
    </location>
</feature>
<keyword evidence="1" id="KW-1133">Transmembrane helix</keyword>
<protein>
    <recommendedName>
        <fullName evidence="4">Intimal thickness related receptor IRP domain-containing protein</fullName>
    </recommendedName>
</protein>
<accession>A0ABR2KIE9</accession>